<dbReference type="Proteomes" id="UP001218218">
    <property type="component" value="Unassembled WGS sequence"/>
</dbReference>
<name>A0AAD6ZIN1_9AGAR</name>
<evidence type="ECO:0000313" key="2">
    <source>
        <dbReference type="EMBL" id="KAJ7323304.1"/>
    </source>
</evidence>
<dbReference type="AlphaFoldDB" id="A0AAD6ZIN1"/>
<comment type="caution">
    <text evidence="2">The sequence shown here is derived from an EMBL/GenBank/DDBJ whole genome shotgun (WGS) entry which is preliminary data.</text>
</comment>
<accession>A0AAD6ZIN1</accession>
<protein>
    <submittedName>
        <fullName evidence="2">Uncharacterized protein</fullName>
    </submittedName>
</protein>
<organism evidence="2 3">
    <name type="scientific">Mycena albidolilacea</name>
    <dbReference type="NCBI Taxonomy" id="1033008"/>
    <lineage>
        <taxon>Eukaryota</taxon>
        <taxon>Fungi</taxon>
        <taxon>Dikarya</taxon>
        <taxon>Basidiomycota</taxon>
        <taxon>Agaricomycotina</taxon>
        <taxon>Agaricomycetes</taxon>
        <taxon>Agaricomycetidae</taxon>
        <taxon>Agaricales</taxon>
        <taxon>Marasmiineae</taxon>
        <taxon>Mycenaceae</taxon>
        <taxon>Mycena</taxon>
    </lineage>
</organism>
<gene>
    <name evidence="2" type="ORF">DFH08DRAFT_817874</name>
</gene>
<evidence type="ECO:0000313" key="3">
    <source>
        <dbReference type="Proteomes" id="UP001218218"/>
    </source>
</evidence>
<reference evidence="2" key="1">
    <citation type="submission" date="2023-03" db="EMBL/GenBank/DDBJ databases">
        <title>Massive genome expansion in bonnet fungi (Mycena s.s.) driven by repeated elements and novel gene families across ecological guilds.</title>
        <authorList>
            <consortium name="Lawrence Berkeley National Laboratory"/>
            <person name="Harder C.B."/>
            <person name="Miyauchi S."/>
            <person name="Viragh M."/>
            <person name="Kuo A."/>
            <person name="Thoen E."/>
            <person name="Andreopoulos B."/>
            <person name="Lu D."/>
            <person name="Skrede I."/>
            <person name="Drula E."/>
            <person name="Henrissat B."/>
            <person name="Morin E."/>
            <person name="Kohler A."/>
            <person name="Barry K."/>
            <person name="LaButti K."/>
            <person name="Morin E."/>
            <person name="Salamov A."/>
            <person name="Lipzen A."/>
            <person name="Mereny Z."/>
            <person name="Hegedus B."/>
            <person name="Baldrian P."/>
            <person name="Stursova M."/>
            <person name="Weitz H."/>
            <person name="Taylor A."/>
            <person name="Grigoriev I.V."/>
            <person name="Nagy L.G."/>
            <person name="Martin F."/>
            <person name="Kauserud H."/>
        </authorList>
    </citation>
    <scope>NUCLEOTIDE SEQUENCE</scope>
    <source>
        <strain evidence="2">CBHHK002</strain>
    </source>
</reference>
<keyword evidence="3" id="KW-1185">Reference proteome</keyword>
<dbReference type="EMBL" id="JARIHO010000047">
    <property type="protein sequence ID" value="KAJ7323304.1"/>
    <property type="molecule type" value="Genomic_DNA"/>
</dbReference>
<proteinExistence type="predicted"/>
<feature type="region of interest" description="Disordered" evidence="1">
    <location>
        <begin position="20"/>
        <end position="54"/>
    </location>
</feature>
<evidence type="ECO:0000256" key="1">
    <source>
        <dbReference type="SAM" id="MobiDB-lite"/>
    </source>
</evidence>
<sequence>MGLPSRQTGLQANLLGLGFDLHPNPSPSPNKRVGAGASSFFKPKNSSEHDPTKTEILGTGCVRDGAQNGRGKHIRRDLRLLVRLVHLVKSHSKRVRFDAAIDFSVVRLTVDNGSRLPLVKLHVNGVECARIRAANAAYPVLGPDSMCKSARGKAEMCGGVYGHRRDILIEHGGTKWAIYAGGFRLQRTAPRNFTLPRLSEVEASTSGDFGRGNGDGVDAGVLRQLFGIDETYWTWCTWQ</sequence>